<dbReference type="PANTHER" id="PTHR42852:SF6">
    <property type="entry name" value="THIOL:DISULFIDE INTERCHANGE PROTEIN DSBE"/>
    <property type="match status" value="1"/>
</dbReference>
<sequence>MDLTVVADDGRATTLEALRRGRPAVVDFWTTRCGRCPACLSKLNAMAKEESEVAFLAVCLDAPATAAPELEKTSSASWEAMTHAFADLETKEKFKAHWGFKYVPYVVVVDKHGSTFFHGSGAGLEPETIRAALASCDKENSTRPNLAFDHDDDF</sequence>
<accession>A0AAD7UJ04</accession>
<dbReference type="Proteomes" id="UP001230188">
    <property type="component" value="Unassembled WGS sequence"/>
</dbReference>
<dbReference type="PANTHER" id="PTHR42852">
    <property type="entry name" value="THIOL:DISULFIDE INTERCHANGE PROTEIN DSBE"/>
    <property type="match status" value="1"/>
</dbReference>
<organism evidence="6 7">
    <name type="scientific">Chrysophaeum taylorii</name>
    <dbReference type="NCBI Taxonomy" id="2483200"/>
    <lineage>
        <taxon>Eukaryota</taxon>
        <taxon>Sar</taxon>
        <taxon>Stramenopiles</taxon>
        <taxon>Ochrophyta</taxon>
        <taxon>Pelagophyceae</taxon>
        <taxon>Pelagomonadales</taxon>
        <taxon>Pelagomonadaceae</taxon>
        <taxon>Chrysophaeum</taxon>
    </lineage>
</organism>
<name>A0AAD7UJ04_9STRA</name>
<comment type="caution">
    <text evidence="6">The sequence shown here is derived from an EMBL/GenBank/DDBJ whole genome shotgun (WGS) entry which is preliminary data.</text>
</comment>
<dbReference type="InterPro" id="IPR050553">
    <property type="entry name" value="Thioredoxin_ResA/DsbE_sf"/>
</dbReference>
<reference evidence="6" key="1">
    <citation type="submission" date="2023-01" db="EMBL/GenBank/DDBJ databases">
        <title>Metagenome sequencing of chrysophaentin producing Chrysophaeum taylorii.</title>
        <authorList>
            <person name="Davison J."/>
            <person name="Bewley C."/>
        </authorList>
    </citation>
    <scope>NUCLEOTIDE SEQUENCE</scope>
    <source>
        <strain evidence="6">NIES-1699</strain>
    </source>
</reference>
<keyword evidence="7" id="KW-1185">Reference proteome</keyword>
<dbReference type="GO" id="GO:0016491">
    <property type="term" value="F:oxidoreductase activity"/>
    <property type="evidence" value="ECO:0007669"/>
    <property type="project" value="InterPro"/>
</dbReference>
<dbReference type="AlphaFoldDB" id="A0AAD7UJ04"/>
<dbReference type="InterPro" id="IPR013766">
    <property type="entry name" value="Thioredoxin_domain"/>
</dbReference>
<evidence type="ECO:0000256" key="4">
    <source>
        <dbReference type="ARBA" id="ARBA00023284"/>
    </source>
</evidence>
<evidence type="ECO:0000313" key="6">
    <source>
        <dbReference type="EMBL" id="KAJ8608750.1"/>
    </source>
</evidence>
<comment type="subcellular location">
    <subcellularLocation>
        <location evidence="1">Cell envelope</location>
    </subcellularLocation>
</comment>
<dbReference type="EMBL" id="JAQMWT010000161">
    <property type="protein sequence ID" value="KAJ8608750.1"/>
    <property type="molecule type" value="Genomic_DNA"/>
</dbReference>
<dbReference type="PROSITE" id="PS51352">
    <property type="entry name" value="THIOREDOXIN_2"/>
    <property type="match status" value="1"/>
</dbReference>
<dbReference type="Gene3D" id="3.40.30.10">
    <property type="entry name" value="Glutaredoxin"/>
    <property type="match status" value="1"/>
</dbReference>
<keyword evidence="2" id="KW-0201">Cytochrome c-type biogenesis</keyword>
<feature type="domain" description="Thioredoxin" evidence="5">
    <location>
        <begin position="1"/>
        <end position="138"/>
    </location>
</feature>
<evidence type="ECO:0000256" key="2">
    <source>
        <dbReference type="ARBA" id="ARBA00022748"/>
    </source>
</evidence>
<dbReference type="GO" id="GO:0017004">
    <property type="term" value="P:cytochrome complex assembly"/>
    <property type="evidence" value="ECO:0007669"/>
    <property type="project" value="UniProtKB-KW"/>
</dbReference>
<keyword evidence="4" id="KW-0676">Redox-active center</keyword>
<gene>
    <name evidence="6" type="ORF">CTAYLR_007783</name>
</gene>
<evidence type="ECO:0000313" key="7">
    <source>
        <dbReference type="Proteomes" id="UP001230188"/>
    </source>
</evidence>
<keyword evidence="3" id="KW-1015">Disulfide bond</keyword>
<dbReference type="InterPro" id="IPR012336">
    <property type="entry name" value="Thioredoxin-like_fold"/>
</dbReference>
<evidence type="ECO:0000256" key="1">
    <source>
        <dbReference type="ARBA" id="ARBA00004196"/>
    </source>
</evidence>
<evidence type="ECO:0000256" key="3">
    <source>
        <dbReference type="ARBA" id="ARBA00023157"/>
    </source>
</evidence>
<evidence type="ECO:0000259" key="5">
    <source>
        <dbReference type="PROSITE" id="PS51352"/>
    </source>
</evidence>
<dbReference type="InterPro" id="IPR036249">
    <property type="entry name" value="Thioredoxin-like_sf"/>
</dbReference>
<protein>
    <recommendedName>
        <fullName evidence="5">Thioredoxin domain-containing protein</fullName>
    </recommendedName>
</protein>
<dbReference type="SUPFAM" id="SSF52833">
    <property type="entry name" value="Thioredoxin-like"/>
    <property type="match status" value="1"/>
</dbReference>
<proteinExistence type="predicted"/>
<dbReference type="Pfam" id="PF13905">
    <property type="entry name" value="Thioredoxin_8"/>
    <property type="match status" value="1"/>
</dbReference>